<dbReference type="InterPro" id="IPR047087">
    <property type="entry name" value="KU70_core_dom"/>
</dbReference>
<keyword evidence="6" id="KW-0227">DNA damage</keyword>
<evidence type="ECO:0000256" key="9">
    <source>
        <dbReference type="ARBA" id="ARBA00022840"/>
    </source>
</evidence>
<dbReference type="Pfam" id="PF03731">
    <property type="entry name" value="Ku_N"/>
    <property type="match status" value="1"/>
</dbReference>
<evidence type="ECO:0000259" key="17">
    <source>
        <dbReference type="SMART" id="SM00559"/>
    </source>
</evidence>
<dbReference type="EMBL" id="JAFCIX010000042">
    <property type="protein sequence ID" value="KAH6600242.1"/>
    <property type="molecule type" value="Genomic_DNA"/>
</dbReference>
<evidence type="ECO:0000256" key="13">
    <source>
        <dbReference type="ARBA" id="ARBA00023204"/>
    </source>
</evidence>
<protein>
    <recommendedName>
        <fullName evidence="4">ATP-dependent DNA helicase II subunit 1</fullName>
    </recommendedName>
    <alternativeName>
        <fullName evidence="15">ATP-dependent DNA helicase II subunit Ku70</fullName>
    </alternativeName>
</protein>
<comment type="subcellular location">
    <subcellularLocation>
        <location evidence="2">Chromosome</location>
        <location evidence="2">Telomere</location>
    </subcellularLocation>
    <subcellularLocation>
        <location evidence="1">Nucleus</location>
    </subcellularLocation>
</comment>
<keyword evidence="14" id="KW-0539">Nucleus</keyword>
<dbReference type="Gene3D" id="4.10.970.10">
    <property type="entry name" value="Ku70, bridge and pillars"/>
    <property type="match status" value="1"/>
</dbReference>
<evidence type="ECO:0000256" key="4">
    <source>
        <dbReference type="ARBA" id="ARBA00021796"/>
    </source>
</evidence>
<accession>A0ABQ8FL91</accession>
<gene>
    <name evidence="18" type="ORF">BASA50_002418</name>
</gene>
<reference evidence="18 19" key="1">
    <citation type="submission" date="2021-02" db="EMBL/GenBank/DDBJ databases">
        <title>Variation within the Batrachochytrium salamandrivorans European outbreak.</title>
        <authorList>
            <person name="Kelly M."/>
            <person name="Pasmans F."/>
            <person name="Shea T.P."/>
            <person name="Munoz J.F."/>
            <person name="Carranza S."/>
            <person name="Cuomo C.A."/>
            <person name="Martel A."/>
        </authorList>
    </citation>
    <scope>NUCLEOTIDE SEQUENCE [LARGE SCALE GENOMIC DNA]</scope>
    <source>
        <strain evidence="18 19">AMFP18/2</strain>
    </source>
</reference>
<evidence type="ECO:0000256" key="6">
    <source>
        <dbReference type="ARBA" id="ARBA00022763"/>
    </source>
</evidence>
<evidence type="ECO:0000313" key="19">
    <source>
        <dbReference type="Proteomes" id="UP001648503"/>
    </source>
</evidence>
<keyword evidence="9" id="KW-0067">ATP-binding</keyword>
<feature type="region of interest" description="Disordered" evidence="16">
    <location>
        <begin position="1"/>
        <end position="22"/>
    </location>
</feature>
<dbReference type="InterPro" id="IPR027388">
    <property type="entry name" value="Ku70_bridge/pillars_dom_sf"/>
</dbReference>
<feature type="compositionally biased region" description="Low complexity" evidence="16">
    <location>
        <begin position="13"/>
        <end position="22"/>
    </location>
</feature>
<keyword evidence="13" id="KW-0234">DNA repair</keyword>
<dbReference type="PANTHER" id="PTHR12604">
    <property type="entry name" value="KU AUTOANTIGEN DNA HELICASE"/>
    <property type="match status" value="1"/>
</dbReference>
<dbReference type="InterPro" id="IPR006164">
    <property type="entry name" value="DNA_bd_Ku70/Ku80"/>
</dbReference>
<keyword evidence="10" id="KW-0779">Telomere</keyword>
<dbReference type="SUPFAM" id="SSF100939">
    <property type="entry name" value="SPOC domain-like"/>
    <property type="match status" value="1"/>
</dbReference>
<dbReference type="InterPro" id="IPR016194">
    <property type="entry name" value="SPOC-like_C_dom_sf"/>
</dbReference>
<dbReference type="InterPro" id="IPR005160">
    <property type="entry name" value="Ku_C"/>
</dbReference>
<name>A0ABQ8FL91_9FUNG</name>
<keyword evidence="7" id="KW-0378">Hydrolase</keyword>
<dbReference type="NCBIfam" id="TIGR00578">
    <property type="entry name" value="ku70"/>
    <property type="match status" value="1"/>
</dbReference>
<evidence type="ECO:0000256" key="5">
    <source>
        <dbReference type="ARBA" id="ARBA00022741"/>
    </source>
</evidence>
<evidence type="ECO:0000256" key="11">
    <source>
        <dbReference type="ARBA" id="ARBA00023125"/>
    </source>
</evidence>
<dbReference type="InterPro" id="IPR036465">
    <property type="entry name" value="vWFA_dom_sf"/>
</dbReference>
<dbReference type="PIRSF" id="PIRSF003033">
    <property type="entry name" value="Ku70"/>
    <property type="match status" value="1"/>
</dbReference>
<dbReference type="SMART" id="SM00559">
    <property type="entry name" value="Ku78"/>
    <property type="match status" value="1"/>
</dbReference>
<evidence type="ECO:0000256" key="3">
    <source>
        <dbReference type="ARBA" id="ARBA00005240"/>
    </source>
</evidence>
<evidence type="ECO:0000256" key="15">
    <source>
        <dbReference type="ARBA" id="ARBA00031811"/>
    </source>
</evidence>
<dbReference type="InterPro" id="IPR005161">
    <property type="entry name" value="Ku_N"/>
</dbReference>
<evidence type="ECO:0000256" key="14">
    <source>
        <dbReference type="ARBA" id="ARBA00023242"/>
    </source>
</evidence>
<proteinExistence type="inferred from homology"/>
<keyword evidence="10" id="KW-0158">Chromosome</keyword>
<keyword evidence="12" id="KW-0233">DNA recombination</keyword>
<comment type="caution">
    <text evidence="18">The sequence shown here is derived from an EMBL/GenBank/DDBJ whole genome shotgun (WGS) entry which is preliminary data.</text>
</comment>
<feature type="domain" description="Ku" evidence="17">
    <location>
        <begin position="333"/>
        <end position="479"/>
    </location>
</feature>
<keyword evidence="19" id="KW-1185">Reference proteome</keyword>
<dbReference type="Pfam" id="PF02735">
    <property type="entry name" value="Ku"/>
    <property type="match status" value="1"/>
</dbReference>
<keyword evidence="5" id="KW-0547">Nucleotide-binding</keyword>
<evidence type="ECO:0000256" key="16">
    <source>
        <dbReference type="SAM" id="MobiDB-lite"/>
    </source>
</evidence>
<evidence type="ECO:0000256" key="10">
    <source>
        <dbReference type="ARBA" id="ARBA00022895"/>
    </source>
</evidence>
<dbReference type="Gene3D" id="1.10.1600.10">
    <property type="match status" value="1"/>
</dbReference>
<evidence type="ECO:0000313" key="18">
    <source>
        <dbReference type="EMBL" id="KAH6600242.1"/>
    </source>
</evidence>
<dbReference type="Pfam" id="PF03730">
    <property type="entry name" value="Ku_C"/>
    <property type="match status" value="1"/>
</dbReference>
<evidence type="ECO:0000256" key="8">
    <source>
        <dbReference type="ARBA" id="ARBA00022806"/>
    </source>
</evidence>
<organism evidence="18 19">
    <name type="scientific">Batrachochytrium salamandrivorans</name>
    <dbReference type="NCBI Taxonomy" id="1357716"/>
    <lineage>
        <taxon>Eukaryota</taxon>
        <taxon>Fungi</taxon>
        <taxon>Fungi incertae sedis</taxon>
        <taxon>Chytridiomycota</taxon>
        <taxon>Chytridiomycota incertae sedis</taxon>
        <taxon>Chytridiomycetes</taxon>
        <taxon>Rhizophydiales</taxon>
        <taxon>Rhizophydiales incertae sedis</taxon>
        <taxon>Batrachochytrium</taxon>
    </lineage>
</organism>
<keyword evidence="11" id="KW-0238">DNA-binding</keyword>
<evidence type="ECO:0000256" key="7">
    <source>
        <dbReference type="ARBA" id="ARBA00022801"/>
    </source>
</evidence>
<dbReference type="Gene3D" id="2.40.290.10">
    <property type="match status" value="1"/>
</dbReference>
<dbReference type="Proteomes" id="UP001648503">
    <property type="component" value="Unassembled WGS sequence"/>
</dbReference>
<evidence type="ECO:0000256" key="12">
    <source>
        <dbReference type="ARBA" id="ARBA00023172"/>
    </source>
</evidence>
<sequence length="651" mass="73131">MSTLTTSNPFDDASPQASPASPIATALSDWRTFDEESDGEVDDSPIQSDSLKYKWYNRCCDLFAVDASPLMHSVPDGQSISPFSAALLGIAAFLQEKILQNDADTIGLMFYSTRESQNLLAIKSIYVKYDLDLPDINRILELESIAQEATVFNSQIGSSSEDYNYSDIYWVASTIFSKGAPDLSRKRLLVITNEDSPEKIDSALHRVTRSRIAELERMHISVELFPVDKSATHPFILDMFYRHIPEFWAGDDVDLSTIPLDDNFIHLRNRIYLKKQKRKVAFRIPLHITGDLTIGIRGFYIVKDKMLQSSHTIERGTEKEVELQYISKCMTTGHFLIPTDLKHYYTFGGEKVVFCNEEMLSIKSFGPPGMTLVGFMNISELKPKHNLRPSVFIFPDETVYTGSCSLFAHLLQRTWDRKKMAICKLIARQNSSPRMIALLPQIQSVDFFENNAPAGFHAIFLPFGDDLRSIAHRPADVTSTILDAATELFGHATNSIMDFSLFANPVIDRHNAYVEALALGRDCPRETQDATMPDEVDIHESYGDLIDKLKLMCDAPMTGVSNIASGSRVIVVQPGIPKRESLEINSSKSKKSRPAPELVDIRSVGSLISQDKLSILTIAQLMQFLKSVGLKIHSQRKADLLKQVLFYFESV</sequence>
<dbReference type="InterPro" id="IPR006165">
    <property type="entry name" value="Ku70"/>
</dbReference>
<evidence type="ECO:0000256" key="1">
    <source>
        <dbReference type="ARBA" id="ARBA00004123"/>
    </source>
</evidence>
<dbReference type="Gene3D" id="3.40.50.410">
    <property type="entry name" value="von Willebrand factor, type A domain"/>
    <property type="match status" value="1"/>
</dbReference>
<keyword evidence="8" id="KW-0347">Helicase</keyword>
<dbReference type="SUPFAM" id="SSF53300">
    <property type="entry name" value="vWA-like"/>
    <property type="match status" value="1"/>
</dbReference>
<dbReference type="PANTHER" id="PTHR12604:SF2">
    <property type="entry name" value="X-RAY REPAIR CROSS-COMPLEMENTING PROTEIN 6"/>
    <property type="match status" value="1"/>
</dbReference>
<evidence type="ECO:0000256" key="2">
    <source>
        <dbReference type="ARBA" id="ARBA00004574"/>
    </source>
</evidence>
<comment type="similarity">
    <text evidence="3">Belongs to the ku70 family.</text>
</comment>
<dbReference type="CDD" id="cd00788">
    <property type="entry name" value="KU70"/>
    <property type="match status" value="1"/>
</dbReference>